<protein>
    <submittedName>
        <fullName evidence="2">Uncharacterized protein</fullName>
    </submittedName>
</protein>
<name>A0A4Z2IC60_9TELE</name>
<accession>A0A4Z2IC60</accession>
<dbReference type="OrthoDB" id="8963080at2759"/>
<dbReference type="AlphaFoldDB" id="A0A4Z2IC60"/>
<dbReference type="Proteomes" id="UP000314294">
    <property type="component" value="Unassembled WGS sequence"/>
</dbReference>
<organism evidence="2 3">
    <name type="scientific">Liparis tanakae</name>
    <name type="common">Tanaka's snailfish</name>
    <dbReference type="NCBI Taxonomy" id="230148"/>
    <lineage>
        <taxon>Eukaryota</taxon>
        <taxon>Metazoa</taxon>
        <taxon>Chordata</taxon>
        <taxon>Craniata</taxon>
        <taxon>Vertebrata</taxon>
        <taxon>Euteleostomi</taxon>
        <taxon>Actinopterygii</taxon>
        <taxon>Neopterygii</taxon>
        <taxon>Teleostei</taxon>
        <taxon>Neoteleostei</taxon>
        <taxon>Acanthomorphata</taxon>
        <taxon>Eupercaria</taxon>
        <taxon>Perciformes</taxon>
        <taxon>Cottioidei</taxon>
        <taxon>Cottales</taxon>
        <taxon>Liparidae</taxon>
        <taxon>Liparis</taxon>
    </lineage>
</organism>
<evidence type="ECO:0000313" key="2">
    <source>
        <dbReference type="EMBL" id="TNN75586.1"/>
    </source>
</evidence>
<reference evidence="2 3" key="1">
    <citation type="submission" date="2019-03" db="EMBL/GenBank/DDBJ databases">
        <title>First draft genome of Liparis tanakae, snailfish: a comprehensive survey of snailfish specific genes.</title>
        <authorList>
            <person name="Kim W."/>
            <person name="Song I."/>
            <person name="Jeong J.-H."/>
            <person name="Kim D."/>
            <person name="Kim S."/>
            <person name="Ryu S."/>
            <person name="Song J.Y."/>
            <person name="Lee S.K."/>
        </authorList>
    </citation>
    <scope>NUCLEOTIDE SEQUENCE [LARGE SCALE GENOMIC DNA]</scope>
    <source>
        <tissue evidence="2">Muscle</tissue>
    </source>
</reference>
<gene>
    <name evidence="2" type="ORF">EYF80_014136</name>
</gene>
<feature type="region of interest" description="Disordered" evidence="1">
    <location>
        <begin position="72"/>
        <end position="91"/>
    </location>
</feature>
<sequence length="193" mass="20532">MRQTGSPCANLVKFIKIGTSIQGQLDGIADSLQPYLLAVGTQRNVIHKYFIVIEKHAIPWEFEAVPKGARGLDPEASRPLTVEQGSARTTEHVEQGSARVPTGHRKQMGPQKKGLGQLLGLCRVQLACFWRLLGLRRERQQELRHGCGMGFGTAAGTDMGCGTGEAAGTGVGCGTGVAAGTRRCPETAAGTRH</sequence>
<proteinExistence type="predicted"/>
<keyword evidence="3" id="KW-1185">Reference proteome</keyword>
<evidence type="ECO:0000256" key="1">
    <source>
        <dbReference type="SAM" id="MobiDB-lite"/>
    </source>
</evidence>
<dbReference type="EMBL" id="SRLO01000101">
    <property type="protein sequence ID" value="TNN75586.1"/>
    <property type="molecule type" value="Genomic_DNA"/>
</dbReference>
<evidence type="ECO:0000313" key="3">
    <source>
        <dbReference type="Proteomes" id="UP000314294"/>
    </source>
</evidence>
<comment type="caution">
    <text evidence="2">The sequence shown here is derived from an EMBL/GenBank/DDBJ whole genome shotgun (WGS) entry which is preliminary data.</text>
</comment>